<proteinExistence type="predicted"/>
<name>A0A0J1B858_RHOIS</name>
<feature type="chain" id="PRO_5005247816" evidence="1">
    <location>
        <begin position="26"/>
        <end position="408"/>
    </location>
</feature>
<protein>
    <submittedName>
        <fullName evidence="2">Signal peptide protein</fullName>
    </submittedName>
</protein>
<evidence type="ECO:0000313" key="2">
    <source>
        <dbReference type="EMBL" id="KLU02758.1"/>
    </source>
</evidence>
<dbReference type="Proteomes" id="UP000036367">
    <property type="component" value="Unassembled WGS sequence"/>
</dbReference>
<gene>
    <name evidence="2" type="ORF">RISK_005054</name>
</gene>
<comment type="caution">
    <text evidence="2">The sequence shown here is derived from an EMBL/GenBank/DDBJ whole genome shotgun (WGS) entry which is preliminary data.</text>
</comment>
<reference evidence="2" key="1">
    <citation type="submission" date="2015-05" db="EMBL/GenBank/DDBJ databases">
        <title>Permanent draft genome of Rhodopirellula islandicus K833.</title>
        <authorList>
            <person name="Kizina J."/>
            <person name="Richter M."/>
            <person name="Glockner F.O."/>
            <person name="Harder J."/>
        </authorList>
    </citation>
    <scope>NUCLEOTIDE SEQUENCE [LARGE SCALE GENOMIC DNA]</scope>
    <source>
        <strain evidence="2">K833</strain>
    </source>
</reference>
<dbReference type="RefSeq" id="WP_047816169.1">
    <property type="nucleotide sequence ID" value="NZ_LECT01000043.1"/>
</dbReference>
<evidence type="ECO:0000256" key="1">
    <source>
        <dbReference type="SAM" id="SignalP"/>
    </source>
</evidence>
<keyword evidence="1" id="KW-0732">Signal</keyword>
<evidence type="ECO:0000313" key="3">
    <source>
        <dbReference type="Proteomes" id="UP000036367"/>
    </source>
</evidence>
<feature type="signal peptide" evidence="1">
    <location>
        <begin position="1"/>
        <end position="25"/>
    </location>
</feature>
<dbReference type="AlphaFoldDB" id="A0A0J1B858"/>
<sequence length="408" mass="46368">MSVRKLTAKLLAALAVFAGGASVSAQEHALADPFAFDPDFQWFEPIYDADIVDAKPKKRAHTGWFGTYDKLHLWGKRPEGEATTVGGDSGEYQLDIGEGNRYEFGYMKPREDNGWLFGWSDLDIHAAEYTQAERINRLNVSQLEGDPEFPGGQFGTNVLTDDNNNFGYDTRFYEIGRSTNFVEYDSYEINKTWRMEPYHYGGILEPMVGVRFLTLDDQAVTRRYSRTREDGAAILTGTTELTENPYFVDLGVSDDAYERLDQDITKVDNEMYTMQLGFRYFKFVNRFRYSAEFRAFSGVNLQHASKYAVADNTFYDGFGSDSDVTSFYRTESKVEHYRDDTFFIGYDVRADLGYQLTNMIHVRGGFQIFDLAKGLGRASHRDDALTEIGSSDQSFLAVGGTFGIELNR</sequence>
<organism evidence="2 3">
    <name type="scientific">Rhodopirellula islandica</name>
    <dbReference type="NCBI Taxonomy" id="595434"/>
    <lineage>
        <taxon>Bacteria</taxon>
        <taxon>Pseudomonadati</taxon>
        <taxon>Planctomycetota</taxon>
        <taxon>Planctomycetia</taxon>
        <taxon>Pirellulales</taxon>
        <taxon>Pirellulaceae</taxon>
        <taxon>Rhodopirellula</taxon>
    </lineage>
</organism>
<keyword evidence="3" id="KW-1185">Reference proteome</keyword>
<dbReference type="EMBL" id="LECT01000043">
    <property type="protein sequence ID" value="KLU02758.1"/>
    <property type="molecule type" value="Genomic_DNA"/>
</dbReference>
<accession>A0A0J1B858</accession>
<dbReference type="OrthoDB" id="255704at2"/>
<dbReference type="PATRIC" id="fig|595434.4.peg.4797"/>